<name>A0A1Z8B2D8_9FLAO</name>
<sequence length="80" mass="9260">MRGIIHTLFKIILIIITVTSCHQKSNEEIVIDYYKNGNIKSKTFVGDTIRVQTFFNSDKNGIKTDIICTNDTLKNIKYYN</sequence>
<dbReference type="Proteomes" id="UP000196102">
    <property type="component" value="Unassembled WGS sequence"/>
</dbReference>
<dbReference type="AlphaFoldDB" id="A0A1Z8B2D8"/>
<evidence type="ECO:0000313" key="2">
    <source>
        <dbReference type="Proteomes" id="UP000196102"/>
    </source>
</evidence>
<protein>
    <submittedName>
        <fullName evidence="1">Uncharacterized protein</fullName>
    </submittedName>
</protein>
<gene>
    <name evidence="1" type="ORF">A9Q93_05390</name>
</gene>
<dbReference type="PROSITE" id="PS51257">
    <property type="entry name" value="PROKAR_LIPOPROTEIN"/>
    <property type="match status" value="1"/>
</dbReference>
<evidence type="ECO:0000313" key="1">
    <source>
        <dbReference type="EMBL" id="OUS16742.1"/>
    </source>
</evidence>
<feature type="non-terminal residue" evidence="1">
    <location>
        <position position="80"/>
    </location>
</feature>
<organism evidence="1 2">
    <name type="scientific">Nonlabens dokdonensis</name>
    <dbReference type="NCBI Taxonomy" id="328515"/>
    <lineage>
        <taxon>Bacteria</taxon>
        <taxon>Pseudomonadati</taxon>
        <taxon>Bacteroidota</taxon>
        <taxon>Flavobacteriia</taxon>
        <taxon>Flavobacteriales</taxon>
        <taxon>Flavobacteriaceae</taxon>
        <taxon>Nonlabens</taxon>
    </lineage>
</organism>
<proteinExistence type="predicted"/>
<accession>A0A1Z8B2D8</accession>
<comment type="caution">
    <text evidence="1">The sequence shown here is derived from an EMBL/GenBank/DDBJ whole genome shotgun (WGS) entry which is preliminary data.</text>
</comment>
<dbReference type="EMBL" id="MAAX01000088">
    <property type="protein sequence ID" value="OUS16742.1"/>
    <property type="molecule type" value="Genomic_DNA"/>
</dbReference>
<reference evidence="2" key="1">
    <citation type="journal article" date="2017" name="Proc. Natl. Acad. Sci. U.S.A.">
        <title>Simulation of Deepwater Horizon oil plume reveals substrate specialization within a complex community of hydrocarbon-degraders.</title>
        <authorList>
            <person name="Hu P."/>
            <person name="Dubinsky E.A."/>
            <person name="Probst A.J."/>
            <person name="Wang J."/>
            <person name="Sieber C.M.K."/>
            <person name="Tom L.M."/>
            <person name="Gardinali P."/>
            <person name="Banfield J.F."/>
            <person name="Atlas R.M."/>
            <person name="Andersen G.L."/>
        </authorList>
    </citation>
    <scope>NUCLEOTIDE SEQUENCE [LARGE SCALE GENOMIC DNA]</scope>
</reference>